<dbReference type="PANTHER" id="PTHR43155">
    <property type="entry name" value="CYCLIC DI-GMP PHOSPHODIESTERASE PA4108-RELATED"/>
    <property type="match status" value="1"/>
</dbReference>
<dbReference type="STRING" id="1672749.BJF92_08715"/>
<dbReference type="InterPro" id="IPR021812">
    <property type="entry name" value="DUF3391"/>
</dbReference>
<evidence type="ECO:0000313" key="2">
    <source>
        <dbReference type="EMBL" id="OLP57689.1"/>
    </source>
</evidence>
<dbReference type="SUPFAM" id="SSF109604">
    <property type="entry name" value="HD-domain/PDEase-like"/>
    <property type="match status" value="1"/>
</dbReference>
<dbReference type="RefSeq" id="WP_075632764.1">
    <property type="nucleotide sequence ID" value="NZ_MKIO01000008.1"/>
</dbReference>
<dbReference type="EMBL" id="MKIO01000008">
    <property type="protein sequence ID" value="OLP57689.1"/>
    <property type="molecule type" value="Genomic_DNA"/>
</dbReference>
<dbReference type="InterPro" id="IPR006675">
    <property type="entry name" value="HDIG_dom"/>
</dbReference>
<dbReference type="SMART" id="SM00471">
    <property type="entry name" value="HDc"/>
    <property type="match status" value="1"/>
</dbReference>
<evidence type="ECO:0000313" key="3">
    <source>
        <dbReference type="Proteomes" id="UP000186143"/>
    </source>
</evidence>
<dbReference type="AlphaFoldDB" id="A0A1Q9AQN5"/>
<dbReference type="NCBIfam" id="TIGR00277">
    <property type="entry name" value="HDIG"/>
    <property type="match status" value="1"/>
</dbReference>
<feature type="domain" description="HD-GYP" evidence="1">
    <location>
        <begin position="122"/>
        <end position="315"/>
    </location>
</feature>
<evidence type="ECO:0000259" key="1">
    <source>
        <dbReference type="PROSITE" id="PS51832"/>
    </source>
</evidence>
<comment type="caution">
    <text evidence="2">The sequence shown here is derived from an EMBL/GenBank/DDBJ whole genome shotgun (WGS) entry which is preliminary data.</text>
</comment>
<name>A0A1Q9AQN5_9HYPH</name>
<accession>A0A1Q9AQN5</accession>
<dbReference type="PROSITE" id="PS51832">
    <property type="entry name" value="HD_GYP"/>
    <property type="match status" value="1"/>
</dbReference>
<sequence>MIKRIAKDQVCRGMFVEALEGAWQDNPFSARRFLLEDDNAVAALKSSQITGVFINPSLGLDVGGRTPLRARAAHPSVNEARHASARVISETTQQLEALFTDVRFGAAIDLDDVAHLADNLGQSIERSPVILIDMTRLKSKDKATYLHSLAVSALLIHFSRAMGFDSETVRIMGIAGLLHDIGKLLIPRQVLQKPGALTQEERQVIMQHPVYGYDLLKQSNMPQIVLDICRHHHERMDGRGYPDHVMAAELGQHVRMSAIVDVYEAITSLRPYRTPWSSQRALTWMAEQSGHFDRQLLMRFILSLDPALTHGVALS</sequence>
<organism evidence="2 3">
    <name type="scientific">Xaviernesmea rhizosphaerae</name>
    <dbReference type="NCBI Taxonomy" id="1672749"/>
    <lineage>
        <taxon>Bacteria</taxon>
        <taxon>Pseudomonadati</taxon>
        <taxon>Pseudomonadota</taxon>
        <taxon>Alphaproteobacteria</taxon>
        <taxon>Hyphomicrobiales</taxon>
        <taxon>Rhizobiaceae</taxon>
        <taxon>Rhizobium/Agrobacterium group</taxon>
        <taxon>Xaviernesmea</taxon>
    </lineage>
</organism>
<dbReference type="Proteomes" id="UP000186143">
    <property type="component" value="Unassembled WGS sequence"/>
</dbReference>
<dbReference type="Pfam" id="PF13487">
    <property type="entry name" value="HD_5"/>
    <property type="match status" value="1"/>
</dbReference>
<dbReference type="Gene3D" id="1.10.3210.10">
    <property type="entry name" value="Hypothetical protein af1432"/>
    <property type="match status" value="1"/>
</dbReference>
<dbReference type="InterPro" id="IPR003607">
    <property type="entry name" value="HD/PDEase_dom"/>
</dbReference>
<dbReference type="InterPro" id="IPR037522">
    <property type="entry name" value="HD_GYP_dom"/>
</dbReference>
<proteinExistence type="predicted"/>
<dbReference type="Pfam" id="PF11871">
    <property type="entry name" value="DUF3391"/>
    <property type="match status" value="1"/>
</dbReference>
<dbReference type="PANTHER" id="PTHR43155:SF2">
    <property type="entry name" value="CYCLIC DI-GMP PHOSPHODIESTERASE PA4108"/>
    <property type="match status" value="1"/>
</dbReference>
<reference evidence="2 3" key="1">
    <citation type="submission" date="2016-09" db="EMBL/GenBank/DDBJ databases">
        <title>Rhizobium sp. nov., a novel species isolated from the rice rhizosphere.</title>
        <authorList>
            <person name="Zhao J."/>
            <person name="Zhang X."/>
        </authorList>
    </citation>
    <scope>NUCLEOTIDE SEQUENCE [LARGE SCALE GENOMIC DNA]</scope>
    <source>
        <strain evidence="2 3">MH17</strain>
    </source>
</reference>
<dbReference type="GO" id="GO:0008081">
    <property type="term" value="F:phosphoric diester hydrolase activity"/>
    <property type="evidence" value="ECO:0007669"/>
    <property type="project" value="UniProtKB-ARBA"/>
</dbReference>
<dbReference type="CDD" id="cd00077">
    <property type="entry name" value="HDc"/>
    <property type="match status" value="1"/>
</dbReference>
<gene>
    <name evidence="2" type="ORF">BJF92_08715</name>
</gene>
<protein>
    <recommendedName>
        <fullName evidence="1">HD-GYP domain-containing protein</fullName>
    </recommendedName>
</protein>